<evidence type="ECO:0000256" key="5">
    <source>
        <dbReference type="ARBA" id="ARBA00023136"/>
    </source>
</evidence>
<keyword evidence="2" id="KW-1003">Cell membrane</keyword>
<comment type="caution">
    <text evidence="7">The sequence shown here is derived from an EMBL/GenBank/DDBJ whole genome shotgun (WGS) entry which is preliminary data.</text>
</comment>
<evidence type="ECO:0000256" key="1">
    <source>
        <dbReference type="ARBA" id="ARBA00004651"/>
    </source>
</evidence>
<dbReference type="InterPro" id="IPR020948">
    <property type="entry name" value="P_starv_induced_PsiE-like"/>
</dbReference>
<organism evidence="7 8">
    <name type="scientific">Sulfobacillus benefaciens</name>
    <dbReference type="NCBI Taxonomy" id="453960"/>
    <lineage>
        <taxon>Bacteria</taxon>
        <taxon>Bacillati</taxon>
        <taxon>Bacillota</taxon>
        <taxon>Clostridia</taxon>
        <taxon>Eubacteriales</taxon>
        <taxon>Clostridiales Family XVII. Incertae Sedis</taxon>
        <taxon>Sulfobacillus</taxon>
    </lineage>
</organism>
<accession>A0A2T2X0J0</accession>
<sequence length="140" mass="15212">MRWTFQFLLWGSVTAAFTLATALAIGDTVWLWLSHANNLLPALHDSIDPLMLAFLFGELAHTAQVMQSGHEIRPELIIAIAALASVRHLLVILTVNKAPTIQQLLGSSVLTVVFAAMWLGAIYVRARVISPHSSGNSDEA</sequence>
<evidence type="ECO:0000256" key="6">
    <source>
        <dbReference type="SAM" id="Phobius"/>
    </source>
</evidence>
<gene>
    <name evidence="7" type="ORF">C7B43_10655</name>
</gene>
<evidence type="ECO:0000256" key="4">
    <source>
        <dbReference type="ARBA" id="ARBA00022989"/>
    </source>
</evidence>
<dbReference type="EMBL" id="PXYT01000022">
    <property type="protein sequence ID" value="PSR28009.1"/>
    <property type="molecule type" value="Genomic_DNA"/>
</dbReference>
<comment type="subcellular location">
    <subcellularLocation>
        <location evidence="1">Cell membrane</location>
        <topology evidence="1">Multi-pass membrane protein</topology>
    </subcellularLocation>
</comment>
<proteinExistence type="predicted"/>
<feature type="transmembrane region" description="Helical" evidence="6">
    <location>
        <begin position="101"/>
        <end position="124"/>
    </location>
</feature>
<dbReference type="Proteomes" id="UP000242699">
    <property type="component" value="Unassembled WGS sequence"/>
</dbReference>
<protein>
    <submittedName>
        <fullName evidence="7">Uncharacterized protein</fullName>
    </submittedName>
</protein>
<dbReference type="GO" id="GO:0005886">
    <property type="term" value="C:plasma membrane"/>
    <property type="evidence" value="ECO:0007669"/>
    <property type="project" value="UniProtKB-SubCell"/>
</dbReference>
<name>A0A2T2X0J0_9FIRM</name>
<keyword evidence="5 6" id="KW-0472">Membrane</keyword>
<dbReference type="Pfam" id="PF06146">
    <property type="entry name" value="PsiE"/>
    <property type="match status" value="1"/>
</dbReference>
<feature type="transmembrane region" description="Helical" evidence="6">
    <location>
        <begin position="76"/>
        <end position="95"/>
    </location>
</feature>
<reference evidence="7 8" key="1">
    <citation type="journal article" date="2014" name="BMC Genomics">
        <title>Comparison of environmental and isolate Sulfobacillus genomes reveals diverse carbon, sulfur, nitrogen, and hydrogen metabolisms.</title>
        <authorList>
            <person name="Justice N.B."/>
            <person name="Norman A."/>
            <person name="Brown C.T."/>
            <person name="Singh A."/>
            <person name="Thomas B.C."/>
            <person name="Banfield J.F."/>
        </authorList>
    </citation>
    <scope>NUCLEOTIDE SEQUENCE [LARGE SCALE GENOMIC DNA]</scope>
    <source>
        <strain evidence="7">AMDSBA1</strain>
    </source>
</reference>
<evidence type="ECO:0000313" key="8">
    <source>
        <dbReference type="Proteomes" id="UP000242699"/>
    </source>
</evidence>
<keyword evidence="3 6" id="KW-0812">Transmembrane</keyword>
<keyword evidence="4 6" id="KW-1133">Transmembrane helix</keyword>
<evidence type="ECO:0000256" key="3">
    <source>
        <dbReference type="ARBA" id="ARBA00022692"/>
    </source>
</evidence>
<dbReference type="AlphaFoldDB" id="A0A2T2X0J0"/>
<evidence type="ECO:0000313" key="7">
    <source>
        <dbReference type="EMBL" id="PSR28009.1"/>
    </source>
</evidence>
<evidence type="ECO:0000256" key="2">
    <source>
        <dbReference type="ARBA" id="ARBA00022475"/>
    </source>
</evidence>